<proteinExistence type="predicted"/>
<dbReference type="EMBL" id="CWOW01000004">
    <property type="protein sequence ID" value="CSA21034.1"/>
    <property type="molecule type" value="Genomic_DNA"/>
</dbReference>
<evidence type="ECO:0000313" key="2">
    <source>
        <dbReference type="EMBL" id="CSA21034.1"/>
    </source>
</evidence>
<organism evidence="2 3">
    <name type="scientific">Vibrio cholerae</name>
    <dbReference type="NCBI Taxonomy" id="666"/>
    <lineage>
        <taxon>Bacteria</taxon>
        <taxon>Pseudomonadati</taxon>
        <taxon>Pseudomonadota</taxon>
        <taxon>Gammaproteobacteria</taxon>
        <taxon>Vibrionales</taxon>
        <taxon>Vibrionaceae</taxon>
        <taxon>Vibrio</taxon>
    </lineage>
</organism>
<evidence type="ECO:0000313" key="3">
    <source>
        <dbReference type="Proteomes" id="UP000044806"/>
    </source>
</evidence>
<protein>
    <submittedName>
        <fullName evidence="2">Exoribonuclease II</fullName>
        <ecNumber evidence="2">3.1.13.1</ecNumber>
    </submittedName>
</protein>
<gene>
    <name evidence="2" type="primary">rnb_2</name>
    <name evidence="2" type="ORF">ERS013165_01007</name>
</gene>
<dbReference type="InterPro" id="IPR012340">
    <property type="entry name" value="NA-bd_OB-fold"/>
</dbReference>
<accession>A0A655PNC3</accession>
<dbReference type="Proteomes" id="UP000044806">
    <property type="component" value="Unassembled WGS sequence"/>
</dbReference>
<reference evidence="2 3" key="1">
    <citation type="submission" date="2015-07" db="EMBL/GenBank/DDBJ databases">
        <authorList>
            <consortium name="Pathogen Informatics"/>
        </authorList>
    </citation>
    <scope>NUCLEOTIDE SEQUENCE [LARGE SCALE GENOMIC DNA]</scope>
    <source>
        <strain evidence="2 3">A51</strain>
    </source>
</reference>
<evidence type="ECO:0000256" key="1">
    <source>
        <dbReference type="SAM" id="MobiDB-lite"/>
    </source>
</evidence>
<dbReference type="Gene3D" id="2.40.50.140">
    <property type="entry name" value="Nucleic acid-binding proteins"/>
    <property type="match status" value="1"/>
</dbReference>
<dbReference type="AlphaFoldDB" id="A0A655PNC3"/>
<feature type="region of interest" description="Disordered" evidence="1">
    <location>
        <begin position="74"/>
        <end position="96"/>
    </location>
</feature>
<dbReference type="EC" id="3.1.13.1" evidence="2"/>
<name>A0A655PNC3_VIBCL</name>
<dbReference type="SUPFAM" id="SSF50249">
    <property type="entry name" value="Nucleic acid-binding proteins"/>
    <property type="match status" value="1"/>
</dbReference>
<keyword evidence="2" id="KW-0378">Hydrolase</keyword>
<sequence length="96" mass="10528">MRVRLLENGAMAFIPGALILDNKERIECNGEDGTILIDKEVVYKLGDVLEIVLTEVNQENRSLVGKPTQVFADLVSETQTSTEQPAEGAENNEPQA</sequence>
<dbReference type="GO" id="GO:0008859">
    <property type="term" value="F:exoribonuclease II activity"/>
    <property type="evidence" value="ECO:0007669"/>
    <property type="project" value="UniProtKB-EC"/>
</dbReference>